<reference evidence="2" key="2">
    <citation type="submission" date="2023-04" db="EMBL/GenBank/DDBJ databases">
        <authorList>
            <person name="Bruccoleri R.E."/>
            <person name="Oakeley E.J."/>
            <person name="Faust A.-M."/>
            <person name="Dessus-Babus S."/>
            <person name="Altorfer M."/>
            <person name="Burckhardt D."/>
            <person name="Oertli M."/>
            <person name="Naumann U."/>
            <person name="Petersen F."/>
            <person name="Wong J."/>
        </authorList>
    </citation>
    <scope>NUCLEOTIDE SEQUENCE</scope>
    <source>
        <strain evidence="2">GSM-AAB239-AS_SAM_17_03QT</strain>
        <tissue evidence="2">Leaf</tissue>
    </source>
</reference>
<feature type="compositionally biased region" description="Basic and acidic residues" evidence="1">
    <location>
        <begin position="53"/>
        <end position="76"/>
    </location>
</feature>
<name>A0AAX6DT59_IRIPA</name>
<keyword evidence="3" id="KW-1185">Reference proteome</keyword>
<dbReference type="EMBL" id="JANAVB010042020">
    <property type="protein sequence ID" value="KAJ6795007.1"/>
    <property type="molecule type" value="Genomic_DNA"/>
</dbReference>
<gene>
    <name evidence="2" type="ORF">M6B38_228865</name>
</gene>
<dbReference type="Proteomes" id="UP001140949">
    <property type="component" value="Unassembled WGS sequence"/>
</dbReference>
<feature type="compositionally biased region" description="Basic and acidic residues" evidence="1">
    <location>
        <begin position="1"/>
        <end position="13"/>
    </location>
</feature>
<evidence type="ECO:0000313" key="2">
    <source>
        <dbReference type="EMBL" id="KAJ6795007.1"/>
    </source>
</evidence>
<accession>A0AAX6DT59</accession>
<dbReference type="AlphaFoldDB" id="A0AAX6DT59"/>
<evidence type="ECO:0000313" key="3">
    <source>
        <dbReference type="Proteomes" id="UP001140949"/>
    </source>
</evidence>
<sequence>MEGERRRSRDSRSIQDWSSEPMEPARREISVGLRLRRRRRSGGKRCFFSGAEGEERRDLRRERREERVERWGSPEKRLSEPVWSSRRAFMEGESQPPAASSAAVCSTSCEAFFRARRASRTTMGWMD</sequence>
<evidence type="ECO:0000256" key="1">
    <source>
        <dbReference type="SAM" id="MobiDB-lite"/>
    </source>
</evidence>
<comment type="caution">
    <text evidence="2">The sequence shown here is derived from an EMBL/GenBank/DDBJ whole genome shotgun (WGS) entry which is preliminary data.</text>
</comment>
<reference evidence="2" key="1">
    <citation type="journal article" date="2023" name="GigaByte">
        <title>Genome assembly of the bearded iris, Iris pallida Lam.</title>
        <authorList>
            <person name="Bruccoleri R.E."/>
            <person name="Oakeley E.J."/>
            <person name="Faust A.M.E."/>
            <person name="Altorfer M."/>
            <person name="Dessus-Babus S."/>
            <person name="Burckhardt D."/>
            <person name="Oertli M."/>
            <person name="Naumann U."/>
            <person name="Petersen F."/>
            <person name="Wong J."/>
        </authorList>
    </citation>
    <scope>NUCLEOTIDE SEQUENCE</scope>
    <source>
        <strain evidence="2">GSM-AAB239-AS_SAM_17_03QT</strain>
    </source>
</reference>
<organism evidence="2 3">
    <name type="scientific">Iris pallida</name>
    <name type="common">Sweet iris</name>
    <dbReference type="NCBI Taxonomy" id="29817"/>
    <lineage>
        <taxon>Eukaryota</taxon>
        <taxon>Viridiplantae</taxon>
        <taxon>Streptophyta</taxon>
        <taxon>Embryophyta</taxon>
        <taxon>Tracheophyta</taxon>
        <taxon>Spermatophyta</taxon>
        <taxon>Magnoliopsida</taxon>
        <taxon>Liliopsida</taxon>
        <taxon>Asparagales</taxon>
        <taxon>Iridaceae</taxon>
        <taxon>Iridoideae</taxon>
        <taxon>Irideae</taxon>
        <taxon>Iris</taxon>
    </lineage>
</organism>
<feature type="region of interest" description="Disordered" evidence="1">
    <location>
        <begin position="45"/>
        <end position="76"/>
    </location>
</feature>
<proteinExistence type="predicted"/>
<feature type="region of interest" description="Disordered" evidence="1">
    <location>
        <begin position="1"/>
        <end position="29"/>
    </location>
</feature>
<protein>
    <submittedName>
        <fullName evidence="2">Atherin isoform X1</fullName>
    </submittedName>
</protein>